<feature type="region of interest" description="Disordered" evidence="1">
    <location>
        <begin position="1"/>
        <end position="24"/>
    </location>
</feature>
<dbReference type="InterPro" id="IPR017930">
    <property type="entry name" value="Myb_dom"/>
</dbReference>
<feature type="domain" description="Myb-like" evidence="2">
    <location>
        <begin position="70"/>
        <end position="120"/>
    </location>
</feature>
<dbReference type="Pfam" id="PF13921">
    <property type="entry name" value="Myb_DNA-bind_6"/>
    <property type="match status" value="1"/>
</dbReference>
<feature type="region of interest" description="Disordered" evidence="1">
    <location>
        <begin position="163"/>
        <end position="209"/>
    </location>
</feature>
<dbReference type="Proteomes" id="UP001489004">
    <property type="component" value="Unassembled WGS sequence"/>
</dbReference>
<dbReference type="InterPro" id="IPR050560">
    <property type="entry name" value="MYB_TF"/>
</dbReference>
<evidence type="ECO:0000313" key="5">
    <source>
        <dbReference type="Proteomes" id="UP001489004"/>
    </source>
</evidence>
<feature type="compositionally biased region" description="Basic residues" evidence="1">
    <location>
        <begin position="7"/>
        <end position="17"/>
    </location>
</feature>
<dbReference type="CDD" id="cd00167">
    <property type="entry name" value="SANT"/>
    <property type="match status" value="2"/>
</dbReference>
<dbReference type="GO" id="GO:0000981">
    <property type="term" value="F:DNA-binding transcription factor activity, RNA polymerase II-specific"/>
    <property type="evidence" value="ECO:0007669"/>
    <property type="project" value="TreeGrafter"/>
</dbReference>
<evidence type="ECO:0000256" key="1">
    <source>
        <dbReference type="SAM" id="MobiDB-lite"/>
    </source>
</evidence>
<feature type="region of interest" description="Disordered" evidence="1">
    <location>
        <begin position="293"/>
        <end position="322"/>
    </location>
</feature>
<proteinExistence type="predicted"/>
<comment type="caution">
    <text evidence="4">The sequence shown here is derived from an EMBL/GenBank/DDBJ whole genome shotgun (WGS) entry which is preliminary data.</text>
</comment>
<protein>
    <submittedName>
        <fullName evidence="4">Uncharacterized protein</fullName>
    </submittedName>
</protein>
<feature type="domain" description="Myb-like" evidence="2">
    <location>
        <begin position="11"/>
        <end position="69"/>
    </location>
</feature>
<dbReference type="Gene3D" id="1.10.10.60">
    <property type="entry name" value="Homeodomain-like"/>
    <property type="match status" value="2"/>
</dbReference>
<name>A0AAW1R4Z6_9CHLO</name>
<feature type="compositionally biased region" description="Polar residues" evidence="1">
    <location>
        <begin position="189"/>
        <end position="200"/>
    </location>
</feature>
<dbReference type="GO" id="GO:0000978">
    <property type="term" value="F:RNA polymerase II cis-regulatory region sequence-specific DNA binding"/>
    <property type="evidence" value="ECO:0007669"/>
    <property type="project" value="TreeGrafter"/>
</dbReference>
<dbReference type="SUPFAM" id="SSF46689">
    <property type="entry name" value="Homeodomain-like"/>
    <property type="match status" value="1"/>
</dbReference>
<dbReference type="PROSITE" id="PS50090">
    <property type="entry name" value="MYB_LIKE"/>
    <property type="match status" value="2"/>
</dbReference>
<dbReference type="AlphaFoldDB" id="A0AAW1R4Z6"/>
<evidence type="ECO:0000259" key="3">
    <source>
        <dbReference type="PROSITE" id="PS51294"/>
    </source>
</evidence>
<feature type="region of interest" description="Disordered" evidence="1">
    <location>
        <begin position="553"/>
        <end position="576"/>
    </location>
</feature>
<dbReference type="PANTHER" id="PTHR45614">
    <property type="entry name" value="MYB PROTEIN-RELATED"/>
    <property type="match status" value="1"/>
</dbReference>
<feature type="domain" description="HTH myb-type" evidence="3">
    <location>
        <begin position="45"/>
        <end position="68"/>
    </location>
</feature>
<feature type="domain" description="HTH myb-type" evidence="3">
    <location>
        <begin position="70"/>
        <end position="124"/>
    </location>
</feature>
<sequence length="589" mass="63144">MGAVHRSSVRQHSKPNRRWNDDEQAKLKELVEAAKESAKDPDKIRWSQIAAHIPDRTGKQCRERWLNHTRDGINKSKWTDVEEYRLAQLHCQFGTHWTSIAKQLLGRTENATKNHWTSSFRSKTAREPSFFADFVRELKCIVPLSAFNLAGVKHQALMGDGSSPLSGPGSARCSVHASAHASGRRTSLDETSSLGNTNHMDSAAGPRASDYDLMTMDDPLIGFKVPDNDHQISTGVDQRLGQPRGTIAHDSNHFIPLKGRCILTGGGRSPPGMPAMHPTMSRHTCPPDFFGGLDQHSTRSRGSGDGLQGATSAGAGMPGLQGGNKSGMHGGFHHALSEPMASAIAELQAQHQKRTVMERAAHEELAKQPGMSDLQALIGAYGSPALLDPKFHISSLPARLHHDGLLSHSHEQLLQRPSPFACDQGRSGHVGAGNGSPMGTMGLPPRMDRARSLNSASPHLQPPHRLSQQGTAPKRQCQGRSSSIISRSQSFPDEDLPRPATSPPLPPHQLPSCAAFGSGLHMEEGLHSADPDATLPFGSVTLFPMRDRVGGGAGSGFSADPSNTVANASTPGKVSSDYWGPSASFSGCL</sequence>
<organism evidence="4 5">
    <name type="scientific">[Myrmecia] bisecta</name>
    <dbReference type="NCBI Taxonomy" id="41462"/>
    <lineage>
        <taxon>Eukaryota</taxon>
        <taxon>Viridiplantae</taxon>
        <taxon>Chlorophyta</taxon>
        <taxon>core chlorophytes</taxon>
        <taxon>Trebouxiophyceae</taxon>
        <taxon>Trebouxiales</taxon>
        <taxon>Trebouxiaceae</taxon>
        <taxon>Myrmecia</taxon>
    </lineage>
</organism>
<dbReference type="PANTHER" id="PTHR45614:SF232">
    <property type="entry name" value="TRANSCRIPTION FACTOR MYB3R-2"/>
    <property type="match status" value="1"/>
</dbReference>
<feature type="compositionally biased region" description="Pro residues" evidence="1">
    <location>
        <begin position="500"/>
        <end position="509"/>
    </location>
</feature>
<evidence type="ECO:0000313" key="4">
    <source>
        <dbReference type="EMBL" id="KAK9828794.1"/>
    </source>
</evidence>
<feature type="compositionally biased region" description="Low complexity" evidence="1">
    <location>
        <begin position="480"/>
        <end position="490"/>
    </location>
</feature>
<dbReference type="GO" id="GO:0005634">
    <property type="term" value="C:nucleus"/>
    <property type="evidence" value="ECO:0007669"/>
    <property type="project" value="TreeGrafter"/>
</dbReference>
<accession>A0AAW1R4Z6</accession>
<keyword evidence="5" id="KW-1185">Reference proteome</keyword>
<dbReference type="EMBL" id="JALJOR010000001">
    <property type="protein sequence ID" value="KAK9828794.1"/>
    <property type="molecule type" value="Genomic_DNA"/>
</dbReference>
<dbReference type="InterPro" id="IPR001005">
    <property type="entry name" value="SANT/Myb"/>
</dbReference>
<evidence type="ECO:0000259" key="2">
    <source>
        <dbReference type="PROSITE" id="PS50090"/>
    </source>
</evidence>
<reference evidence="4 5" key="1">
    <citation type="journal article" date="2024" name="Nat. Commun.">
        <title>Phylogenomics reveals the evolutionary origins of lichenization in chlorophyte algae.</title>
        <authorList>
            <person name="Puginier C."/>
            <person name="Libourel C."/>
            <person name="Otte J."/>
            <person name="Skaloud P."/>
            <person name="Haon M."/>
            <person name="Grisel S."/>
            <person name="Petersen M."/>
            <person name="Berrin J.G."/>
            <person name="Delaux P.M."/>
            <person name="Dal Grande F."/>
            <person name="Keller J."/>
        </authorList>
    </citation>
    <scope>NUCLEOTIDE SEQUENCE [LARGE SCALE GENOMIC DNA]</scope>
    <source>
        <strain evidence="4 5">SAG 2043</strain>
    </source>
</reference>
<feature type="region of interest" description="Disordered" evidence="1">
    <location>
        <begin position="418"/>
        <end position="512"/>
    </location>
</feature>
<dbReference type="SMART" id="SM00717">
    <property type="entry name" value="SANT"/>
    <property type="match status" value="2"/>
</dbReference>
<dbReference type="InterPro" id="IPR009057">
    <property type="entry name" value="Homeodomain-like_sf"/>
</dbReference>
<feature type="compositionally biased region" description="Polar residues" evidence="1">
    <location>
        <begin position="560"/>
        <end position="573"/>
    </location>
</feature>
<dbReference type="PROSITE" id="PS51294">
    <property type="entry name" value="HTH_MYB"/>
    <property type="match status" value="2"/>
</dbReference>
<gene>
    <name evidence="4" type="ORF">WJX72_002104</name>
</gene>